<dbReference type="GO" id="GO:0003887">
    <property type="term" value="F:DNA-directed DNA polymerase activity"/>
    <property type="evidence" value="ECO:0007669"/>
    <property type="project" value="UniProtKB-KW"/>
</dbReference>
<keyword evidence="3" id="KW-0963">Cytoplasm</keyword>
<dbReference type="Pfam" id="PF02768">
    <property type="entry name" value="DNA_pol3_beta_3"/>
    <property type="match status" value="1"/>
</dbReference>
<dbReference type="Pfam" id="PF00712">
    <property type="entry name" value="DNA_pol3_beta"/>
    <property type="match status" value="1"/>
</dbReference>
<keyword evidence="6" id="KW-0235">DNA replication</keyword>
<keyword evidence="8" id="KW-0238">DNA-binding</keyword>
<keyword evidence="4" id="KW-0808">Transferase</keyword>
<dbReference type="PANTHER" id="PTHR30478">
    <property type="entry name" value="DNA POLYMERASE III SUBUNIT BETA"/>
    <property type="match status" value="1"/>
</dbReference>
<dbReference type="EMBL" id="MGFJ01000019">
    <property type="protein sequence ID" value="OGM02586.1"/>
    <property type="molecule type" value="Genomic_DNA"/>
</dbReference>
<dbReference type="STRING" id="1802471.A2115_01040"/>
<evidence type="ECO:0000259" key="9">
    <source>
        <dbReference type="Pfam" id="PF00712"/>
    </source>
</evidence>
<sequence length="347" mass="37623">TSSRVQLPVLANILFTASKNKLFLSSTNLESSIKIAVGAKVEKEGEITVPGKTVAEIVQNLDAGRITLSAQKESLEIGSDNFASTISGMNASDFPNIPGSVVKSSVLSGDNFKTSLAKVLFAVSSDETRAALTGVLLVAGENSIKLVATDGFRLSQSSLKIDVKEIKKHIIIPKNCLIELEKLLVGESEFKMSVSESDKQIVFEVGNAVLSSRLIEGDYPDFERIIPKSLKVDVDVDRLEFLKAVKLGGVFARDVANVLKLEIEDGFVNVLADSTKSGSQKTKVDARVGGLDTKNMVMAFNYKFLEDFLNSVDDENIKMSFTDPNSPGVFANPKDKDYLHIIMPVKL</sequence>
<dbReference type="GO" id="GO:0005737">
    <property type="term" value="C:cytoplasm"/>
    <property type="evidence" value="ECO:0007669"/>
    <property type="project" value="UniProtKB-SubCell"/>
</dbReference>
<dbReference type="PIRSF" id="PIRSF000804">
    <property type="entry name" value="DNA_pol_III_b"/>
    <property type="match status" value="1"/>
</dbReference>
<dbReference type="AlphaFoldDB" id="A0A1F7WIE0"/>
<gene>
    <name evidence="12" type="ORF">A2115_01040</name>
</gene>
<dbReference type="Gene3D" id="3.70.10.10">
    <property type="match status" value="1"/>
</dbReference>
<organism evidence="12 13">
    <name type="scientific">Candidatus Woesebacteria bacterium GWA1_41_8</name>
    <dbReference type="NCBI Taxonomy" id="1802471"/>
    <lineage>
        <taxon>Bacteria</taxon>
        <taxon>Candidatus Woeseibacteriota</taxon>
    </lineage>
</organism>
<dbReference type="InterPro" id="IPR046938">
    <property type="entry name" value="DNA_clamp_sf"/>
</dbReference>
<comment type="similarity">
    <text evidence="2">Belongs to the beta sliding clamp family.</text>
</comment>
<dbReference type="GO" id="GO:0003677">
    <property type="term" value="F:DNA binding"/>
    <property type="evidence" value="ECO:0007669"/>
    <property type="project" value="UniProtKB-KW"/>
</dbReference>
<dbReference type="InterPro" id="IPR001001">
    <property type="entry name" value="DNA_polIII_beta"/>
</dbReference>
<protein>
    <submittedName>
        <fullName evidence="12">DNA polymerase III subunit beta</fullName>
    </submittedName>
</protein>
<accession>A0A1F7WIE0</accession>
<dbReference type="GO" id="GO:0009360">
    <property type="term" value="C:DNA polymerase III complex"/>
    <property type="evidence" value="ECO:0007669"/>
    <property type="project" value="InterPro"/>
</dbReference>
<dbReference type="InterPro" id="IPR022635">
    <property type="entry name" value="DNA_polIII_beta_C"/>
</dbReference>
<dbReference type="CDD" id="cd00140">
    <property type="entry name" value="beta_clamp"/>
    <property type="match status" value="1"/>
</dbReference>
<feature type="domain" description="DNA polymerase III beta sliding clamp central" evidence="10">
    <location>
        <begin position="107"/>
        <end position="221"/>
    </location>
</feature>
<evidence type="ECO:0000256" key="1">
    <source>
        <dbReference type="ARBA" id="ARBA00004496"/>
    </source>
</evidence>
<dbReference type="SUPFAM" id="SSF55979">
    <property type="entry name" value="DNA clamp"/>
    <property type="match status" value="3"/>
</dbReference>
<dbReference type="PANTHER" id="PTHR30478:SF0">
    <property type="entry name" value="BETA SLIDING CLAMP"/>
    <property type="match status" value="1"/>
</dbReference>
<keyword evidence="7" id="KW-0239">DNA-directed DNA polymerase</keyword>
<dbReference type="Proteomes" id="UP000176198">
    <property type="component" value="Unassembled WGS sequence"/>
</dbReference>
<evidence type="ECO:0000256" key="7">
    <source>
        <dbReference type="ARBA" id="ARBA00022932"/>
    </source>
</evidence>
<proteinExistence type="inferred from homology"/>
<feature type="non-terminal residue" evidence="12">
    <location>
        <position position="1"/>
    </location>
</feature>
<dbReference type="InterPro" id="IPR022637">
    <property type="entry name" value="DNA_polIII_beta_cen"/>
</dbReference>
<dbReference type="Pfam" id="PF02767">
    <property type="entry name" value="DNA_pol3_beta_2"/>
    <property type="match status" value="1"/>
</dbReference>
<evidence type="ECO:0000259" key="11">
    <source>
        <dbReference type="Pfam" id="PF02768"/>
    </source>
</evidence>
<evidence type="ECO:0000256" key="3">
    <source>
        <dbReference type="ARBA" id="ARBA00022490"/>
    </source>
</evidence>
<evidence type="ECO:0000313" key="12">
    <source>
        <dbReference type="EMBL" id="OGM02586.1"/>
    </source>
</evidence>
<feature type="domain" description="DNA polymerase III beta sliding clamp C-terminal" evidence="11">
    <location>
        <begin position="224"/>
        <end position="345"/>
    </location>
</feature>
<evidence type="ECO:0000256" key="2">
    <source>
        <dbReference type="ARBA" id="ARBA00010752"/>
    </source>
</evidence>
<evidence type="ECO:0000256" key="4">
    <source>
        <dbReference type="ARBA" id="ARBA00022679"/>
    </source>
</evidence>
<dbReference type="SMART" id="SM00480">
    <property type="entry name" value="POL3Bc"/>
    <property type="match status" value="1"/>
</dbReference>
<dbReference type="Gene3D" id="3.10.150.10">
    <property type="entry name" value="DNA Polymerase III, subunit A, domain 2"/>
    <property type="match status" value="1"/>
</dbReference>
<dbReference type="GO" id="GO:0008408">
    <property type="term" value="F:3'-5' exonuclease activity"/>
    <property type="evidence" value="ECO:0007669"/>
    <property type="project" value="InterPro"/>
</dbReference>
<evidence type="ECO:0000256" key="5">
    <source>
        <dbReference type="ARBA" id="ARBA00022695"/>
    </source>
</evidence>
<comment type="subcellular location">
    <subcellularLocation>
        <location evidence="1">Cytoplasm</location>
    </subcellularLocation>
</comment>
<keyword evidence="5" id="KW-0548">Nucleotidyltransferase</keyword>
<dbReference type="InterPro" id="IPR022634">
    <property type="entry name" value="DNA_polIII_beta_N"/>
</dbReference>
<evidence type="ECO:0000313" key="13">
    <source>
        <dbReference type="Proteomes" id="UP000176198"/>
    </source>
</evidence>
<feature type="domain" description="DNA polymerase III beta sliding clamp N-terminal" evidence="9">
    <location>
        <begin position="2"/>
        <end position="98"/>
    </location>
</feature>
<comment type="caution">
    <text evidence="12">The sequence shown here is derived from an EMBL/GenBank/DDBJ whole genome shotgun (WGS) entry which is preliminary data.</text>
</comment>
<dbReference type="NCBIfam" id="TIGR00663">
    <property type="entry name" value="dnan"/>
    <property type="match status" value="1"/>
</dbReference>
<evidence type="ECO:0000256" key="8">
    <source>
        <dbReference type="ARBA" id="ARBA00023125"/>
    </source>
</evidence>
<evidence type="ECO:0000256" key="6">
    <source>
        <dbReference type="ARBA" id="ARBA00022705"/>
    </source>
</evidence>
<name>A0A1F7WIE0_9BACT</name>
<reference evidence="12 13" key="1">
    <citation type="journal article" date="2016" name="Nat. Commun.">
        <title>Thousands of microbial genomes shed light on interconnected biogeochemical processes in an aquifer system.</title>
        <authorList>
            <person name="Anantharaman K."/>
            <person name="Brown C.T."/>
            <person name="Hug L.A."/>
            <person name="Sharon I."/>
            <person name="Castelle C.J."/>
            <person name="Probst A.J."/>
            <person name="Thomas B.C."/>
            <person name="Singh A."/>
            <person name="Wilkins M.J."/>
            <person name="Karaoz U."/>
            <person name="Brodie E.L."/>
            <person name="Williams K.H."/>
            <person name="Hubbard S.S."/>
            <person name="Banfield J.F."/>
        </authorList>
    </citation>
    <scope>NUCLEOTIDE SEQUENCE [LARGE SCALE GENOMIC DNA]</scope>
</reference>
<dbReference type="GO" id="GO:0006271">
    <property type="term" value="P:DNA strand elongation involved in DNA replication"/>
    <property type="evidence" value="ECO:0007669"/>
    <property type="project" value="TreeGrafter"/>
</dbReference>
<evidence type="ECO:0000259" key="10">
    <source>
        <dbReference type="Pfam" id="PF02767"/>
    </source>
</evidence>